<sequence length="61" mass="6815">MPVGVSLAKSFNDEPWLGFVVVGLYDINPPNANLSDIEYKGDFEQLIADAKKGKLDRIYLE</sequence>
<organism evidence="1 2">
    <name type="scientific">Klebsiella pneumoniae</name>
    <dbReference type="NCBI Taxonomy" id="573"/>
    <lineage>
        <taxon>Bacteria</taxon>
        <taxon>Pseudomonadati</taxon>
        <taxon>Pseudomonadota</taxon>
        <taxon>Gammaproteobacteria</taxon>
        <taxon>Enterobacterales</taxon>
        <taxon>Enterobacteriaceae</taxon>
        <taxon>Klebsiella/Raoultella group</taxon>
        <taxon>Klebsiella</taxon>
        <taxon>Klebsiella pneumoniae complex</taxon>
    </lineage>
</organism>
<evidence type="ECO:0000313" key="2">
    <source>
        <dbReference type="Proteomes" id="UP000245817"/>
    </source>
</evidence>
<feature type="non-terminal residue" evidence="1">
    <location>
        <position position="61"/>
    </location>
</feature>
<dbReference type="EMBL" id="PCFF01000088">
    <property type="protein sequence ID" value="PVU57160.1"/>
    <property type="molecule type" value="Genomic_DNA"/>
</dbReference>
<gene>
    <name evidence="1" type="ORF">CP554_27665</name>
</gene>
<protein>
    <submittedName>
        <fullName evidence="1">Undecaprenyl-phosphate glucose phosphotransferase</fullName>
    </submittedName>
</protein>
<dbReference type="Proteomes" id="UP000245817">
    <property type="component" value="Unassembled WGS sequence"/>
</dbReference>
<proteinExistence type="predicted"/>
<dbReference type="Pfam" id="PF13727">
    <property type="entry name" value="CoA_binding_3"/>
    <property type="match status" value="1"/>
</dbReference>
<evidence type="ECO:0000313" key="1">
    <source>
        <dbReference type="EMBL" id="PVU57160.1"/>
    </source>
</evidence>
<accession>A0AAX1BK99</accession>
<comment type="caution">
    <text evidence="1">The sequence shown here is derived from an EMBL/GenBank/DDBJ whole genome shotgun (WGS) entry which is preliminary data.</text>
</comment>
<reference evidence="1 2" key="1">
    <citation type="submission" date="2017-09" db="EMBL/GenBank/DDBJ databases">
        <title>Molecular Epidemiology of Livestock-Associated Methicillin Resistant Staphylococcus aureus (LA-MRSA) and Extended-Spectrum Beta-Lactamase (ESBL)-Producing Enterobacteriaceae in Pigs and Exposed Workers in Cameroon and South Africa.</title>
        <authorList>
            <person name="Founou L."/>
            <person name="Founou R.C."/>
            <person name="Allam M."/>
            <person name="Ismail A."/>
            <person name="Essack S.Y."/>
        </authorList>
    </citation>
    <scope>NUCLEOTIDE SEQUENCE [LARGE SCALE GENOMIC DNA]</scope>
    <source>
        <strain evidence="1 2">HH516E4IA</strain>
    </source>
</reference>
<name>A0AAX1BK99_KLEPN</name>
<dbReference type="AlphaFoldDB" id="A0AAX1BK99"/>